<feature type="compositionally biased region" description="Low complexity" evidence="1">
    <location>
        <begin position="1"/>
        <end position="15"/>
    </location>
</feature>
<name>A0ABX6N421_9BURK</name>
<evidence type="ECO:0000256" key="2">
    <source>
        <dbReference type="SAM" id="Phobius"/>
    </source>
</evidence>
<dbReference type="Proteomes" id="UP000501130">
    <property type="component" value="Chromosome"/>
</dbReference>
<proteinExistence type="predicted"/>
<organism evidence="3 4">
    <name type="scientific">Limnobacter profundi</name>
    <dbReference type="NCBI Taxonomy" id="2732163"/>
    <lineage>
        <taxon>Bacteria</taxon>
        <taxon>Pseudomonadati</taxon>
        <taxon>Pseudomonadota</taxon>
        <taxon>Betaproteobacteria</taxon>
        <taxon>Burkholderiales</taxon>
        <taxon>Burkholderiaceae</taxon>
        <taxon>Limnobacter</taxon>
    </lineage>
</organism>
<feature type="transmembrane region" description="Helical" evidence="2">
    <location>
        <begin position="155"/>
        <end position="175"/>
    </location>
</feature>
<feature type="region of interest" description="Disordered" evidence="1">
    <location>
        <begin position="203"/>
        <end position="222"/>
    </location>
</feature>
<evidence type="ECO:0000256" key="1">
    <source>
        <dbReference type="SAM" id="MobiDB-lite"/>
    </source>
</evidence>
<evidence type="ECO:0000313" key="3">
    <source>
        <dbReference type="EMBL" id="QJR29140.1"/>
    </source>
</evidence>
<protein>
    <submittedName>
        <fullName evidence="3">Uncharacterized protein</fullName>
    </submittedName>
</protein>
<keyword evidence="2" id="KW-0812">Transmembrane</keyword>
<dbReference type="RefSeq" id="WP_171098344.1">
    <property type="nucleotide sequence ID" value="NZ_CP053084.1"/>
</dbReference>
<dbReference type="EMBL" id="CP053084">
    <property type="protein sequence ID" value="QJR29140.1"/>
    <property type="molecule type" value="Genomic_DNA"/>
</dbReference>
<keyword evidence="2" id="KW-1133">Transmembrane helix</keyword>
<keyword evidence="2" id="KW-0472">Membrane</keyword>
<accession>A0ABX6N421</accession>
<feature type="region of interest" description="Disordered" evidence="1">
    <location>
        <begin position="1"/>
        <end position="25"/>
    </location>
</feature>
<keyword evidence="4" id="KW-1185">Reference proteome</keyword>
<sequence>MTAVSSVNISSQSSVDARSHTAQSRSARSPSLLHLVKAAGVLALALSGGAQAAGVRSFPNDRRLLQSADQPTVPEPYDYDSICKSGILDSYAEGLNYEDCITQEKASIDSIEKTKPLATLKKCYQVSGYLAAALMGVGLLSSMTCSNAGTIVGSVSGSLGITALIPTAVCGGMYAHIDGRLKQSREVAEKCCRFFPKKADIKAMQPAPAPKQGLPSPEGNKP</sequence>
<evidence type="ECO:0000313" key="4">
    <source>
        <dbReference type="Proteomes" id="UP000501130"/>
    </source>
</evidence>
<gene>
    <name evidence="3" type="ORF">HKT17_05165</name>
</gene>
<reference evidence="3 4" key="1">
    <citation type="submission" date="2020-05" db="EMBL/GenBank/DDBJ databases">
        <title>Compete genome of Limnobacter sp. SAORIC-580.</title>
        <authorList>
            <person name="Song J."/>
            <person name="Cho J.-C."/>
        </authorList>
    </citation>
    <scope>NUCLEOTIDE SEQUENCE [LARGE SCALE GENOMIC DNA]</scope>
    <source>
        <strain evidence="3 4">SAORIC-580</strain>
    </source>
</reference>
<feature type="transmembrane region" description="Helical" evidence="2">
    <location>
        <begin position="123"/>
        <end position="143"/>
    </location>
</feature>